<dbReference type="Gene3D" id="1.10.287.130">
    <property type="match status" value="1"/>
</dbReference>
<evidence type="ECO:0000256" key="5">
    <source>
        <dbReference type="ARBA" id="ARBA00022777"/>
    </source>
</evidence>
<keyword evidence="14" id="KW-1185">Reference proteome</keyword>
<dbReference type="InterPro" id="IPR035965">
    <property type="entry name" value="PAS-like_dom_sf"/>
</dbReference>
<dbReference type="Pfam" id="PF00072">
    <property type="entry name" value="Response_reg"/>
    <property type="match status" value="1"/>
</dbReference>
<gene>
    <name evidence="13" type="primary">atoS5</name>
    <name evidence="13" type="ORF">HSR122_2296</name>
</gene>
<dbReference type="Gene3D" id="3.30.450.20">
    <property type="entry name" value="PAS domain"/>
    <property type="match status" value="4"/>
</dbReference>
<dbReference type="InterPro" id="IPR050736">
    <property type="entry name" value="Sensor_HK_Regulatory"/>
</dbReference>
<organism evidence="13 14">
    <name type="scientific">Halapricum desulfuricans</name>
    <dbReference type="NCBI Taxonomy" id="2841257"/>
    <lineage>
        <taxon>Archaea</taxon>
        <taxon>Methanobacteriati</taxon>
        <taxon>Methanobacteriota</taxon>
        <taxon>Stenosarchaea group</taxon>
        <taxon>Halobacteria</taxon>
        <taxon>Halobacteriales</taxon>
        <taxon>Haloarculaceae</taxon>
        <taxon>Halapricum</taxon>
    </lineage>
</organism>
<feature type="domain" description="PAC" evidence="12">
    <location>
        <begin position="748"/>
        <end position="800"/>
    </location>
</feature>
<dbReference type="SMART" id="SM00065">
    <property type="entry name" value="GAF"/>
    <property type="match status" value="2"/>
</dbReference>
<dbReference type="InterPro" id="IPR000014">
    <property type="entry name" value="PAS"/>
</dbReference>
<feature type="domain" description="PAS" evidence="11">
    <location>
        <begin position="144"/>
        <end position="214"/>
    </location>
</feature>
<dbReference type="InterPro" id="IPR029016">
    <property type="entry name" value="GAF-like_dom_sf"/>
</dbReference>
<feature type="coiled-coil region" evidence="8">
    <location>
        <begin position="943"/>
        <end position="972"/>
    </location>
</feature>
<dbReference type="Gene3D" id="3.30.565.10">
    <property type="entry name" value="Histidine kinase-like ATPase, C-terminal domain"/>
    <property type="match status" value="1"/>
</dbReference>
<comment type="catalytic activity">
    <reaction evidence="1">
        <text>ATP + protein L-histidine = ADP + protein N-phospho-L-histidine.</text>
        <dbReference type="EC" id="2.7.13.3"/>
    </reaction>
</comment>
<evidence type="ECO:0000313" key="13">
    <source>
        <dbReference type="EMBL" id="QSG09675.1"/>
    </source>
</evidence>
<dbReference type="Pfam" id="PF13185">
    <property type="entry name" value="GAF_2"/>
    <property type="match status" value="1"/>
</dbReference>
<dbReference type="SUPFAM" id="SSF55785">
    <property type="entry name" value="PYP-like sensor domain (PAS domain)"/>
    <property type="match status" value="4"/>
</dbReference>
<keyword evidence="8" id="KW-0175">Coiled coil</keyword>
<evidence type="ECO:0000256" key="8">
    <source>
        <dbReference type="SAM" id="Coils"/>
    </source>
</evidence>
<dbReference type="InterPro" id="IPR001789">
    <property type="entry name" value="Sig_transdc_resp-reg_receiver"/>
</dbReference>
<dbReference type="Proteomes" id="UP000662973">
    <property type="component" value="Chromosome"/>
</dbReference>
<dbReference type="CDD" id="cd00075">
    <property type="entry name" value="HATPase"/>
    <property type="match status" value="1"/>
</dbReference>
<feature type="domain" description="PAS" evidence="11">
    <location>
        <begin position="424"/>
        <end position="494"/>
    </location>
</feature>
<dbReference type="EMBL" id="CP064788">
    <property type="protein sequence ID" value="QSG09675.1"/>
    <property type="molecule type" value="Genomic_DNA"/>
</dbReference>
<keyword evidence="6" id="KW-0902">Two-component regulatory system</keyword>
<dbReference type="InterPro" id="IPR011006">
    <property type="entry name" value="CheY-like_superfamily"/>
</dbReference>
<dbReference type="Pfam" id="PF00512">
    <property type="entry name" value="HisKA"/>
    <property type="match status" value="1"/>
</dbReference>
<dbReference type="PANTHER" id="PTHR43711">
    <property type="entry name" value="TWO-COMPONENT HISTIDINE KINASE"/>
    <property type="match status" value="1"/>
</dbReference>
<dbReference type="KEGG" id="hds:HSR122_2296"/>
<evidence type="ECO:0000256" key="6">
    <source>
        <dbReference type="ARBA" id="ARBA00023012"/>
    </source>
</evidence>
<dbReference type="AlphaFoldDB" id="A0A897NE05"/>
<feature type="domain" description="PAC" evidence="12">
    <location>
        <begin position="498"/>
        <end position="550"/>
    </location>
</feature>
<dbReference type="SMART" id="SM00086">
    <property type="entry name" value="PAC"/>
    <property type="match status" value="2"/>
</dbReference>
<evidence type="ECO:0000256" key="2">
    <source>
        <dbReference type="ARBA" id="ARBA00012438"/>
    </source>
</evidence>
<dbReference type="Pfam" id="PF02518">
    <property type="entry name" value="HATPase_c"/>
    <property type="match status" value="1"/>
</dbReference>
<dbReference type="Pfam" id="PF13426">
    <property type="entry name" value="PAS_9"/>
    <property type="match status" value="1"/>
</dbReference>
<protein>
    <recommendedName>
        <fullName evidence="2">histidine kinase</fullName>
        <ecNumber evidence="2">2.7.13.3</ecNumber>
    </recommendedName>
</protein>
<dbReference type="InterPro" id="IPR000700">
    <property type="entry name" value="PAS-assoc_C"/>
</dbReference>
<evidence type="ECO:0000256" key="1">
    <source>
        <dbReference type="ARBA" id="ARBA00000085"/>
    </source>
</evidence>
<dbReference type="NCBIfam" id="TIGR00229">
    <property type="entry name" value="sensory_box"/>
    <property type="match status" value="4"/>
</dbReference>
<dbReference type="GO" id="GO:0000155">
    <property type="term" value="F:phosphorelay sensor kinase activity"/>
    <property type="evidence" value="ECO:0007669"/>
    <property type="project" value="InterPro"/>
</dbReference>
<dbReference type="Pfam" id="PF01590">
    <property type="entry name" value="GAF"/>
    <property type="match status" value="1"/>
</dbReference>
<dbReference type="CDD" id="cd00082">
    <property type="entry name" value="HisKA"/>
    <property type="match status" value="1"/>
</dbReference>
<feature type="domain" description="PAS" evidence="11">
    <location>
        <begin position="675"/>
        <end position="721"/>
    </location>
</feature>
<feature type="domain" description="PAC" evidence="12">
    <location>
        <begin position="625"/>
        <end position="678"/>
    </location>
</feature>
<dbReference type="SMART" id="SM00091">
    <property type="entry name" value="PAS"/>
    <property type="match status" value="4"/>
</dbReference>
<dbReference type="Gene3D" id="3.30.450.40">
    <property type="match status" value="2"/>
</dbReference>
<proteinExistence type="predicted"/>
<dbReference type="GeneID" id="68852904"/>
<dbReference type="PROSITE" id="PS50109">
    <property type="entry name" value="HIS_KIN"/>
    <property type="match status" value="1"/>
</dbReference>
<dbReference type="EC" id="2.7.13.3" evidence="2"/>
<feature type="domain" description="Response regulatory" evidence="10">
    <location>
        <begin position="15"/>
        <end position="129"/>
    </location>
</feature>
<dbReference type="SMART" id="SM00448">
    <property type="entry name" value="REC"/>
    <property type="match status" value="1"/>
</dbReference>
<dbReference type="SUPFAM" id="SSF47384">
    <property type="entry name" value="Homodimeric domain of signal transducing histidine kinase"/>
    <property type="match status" value="1"/>
</dbReference>
<dbReference type="CDD" id="cd00156">
    <property type="entry name" value="REC"/>
    <property type="match status" value="1"/>
</dbReference>
<dbReference type="InterPro" id="IPR004358">
    <property type="entry name" value="Sig_transdc_His_kin-like_C"/>
</dbReference>
<feature type="domain" description="PAS" evidence="11">
    <location>
        <begin position="551"/>
        <end position="622"/>
    </location>
</feature>
<dbReference type="RefSeq" id="WP_229109867.1">
    <property type="nucleotide sequence ID" value="NZ_CP064788.1"/>
</dbReference>
<dbReference type="Gene3D" id="3.40.50.2300">
    <property type="match status" value="1"/>
</dbReference>
<dbReference type="SMART" id="SM00388">
    <property type="entry name" value="HisKA"/>
    <property type="match status" value="1"/>
</dbReference>
<keyword evidence="3" id="KW-0597">Phosphoprotein</keyword>
<dbReference type="InterPro" id="IPR005467">
    <property type="entry name" value="His_kinase_dom"/>
</dbReference>
<evidence type="ECO:0000256" key="4">
    <source>
        <dbReference type="ARBA" id="ARBA00022679"/>
    </source>
</evidence>
<dbReference type="PRINTS" id="PR00344">
    <property type="entry name" value="BCTRLSENSOR"/>
</dbReference>
<dbReference type="InterPro" id="IPR036890">
    <property type="entry name" value="HATPase_C_sf"/>
</dbReference>
<dbReference type="CDD" id="cd00130">
    <property type="entry name" value="PAS"/>
    <property type="match status" value="3"/>
</dbReference>
<dbReference type="InterPro" id="IPR013656">
    <property type="entry name" value="PAS_4"/>
</dbReference>
<evidence type="ECO:0000313" key="14">
    <source>
        <dbReference type="Proteomes" id="UP000662973"/>
    </source>
</evidence>
<dbReference type="PROSITE" id="PS50112">
    <property type="entry name" value="PAS"/>
    <property type="match status" value="4"/>
</dbReference>
<dbReference type="InterPro" id="IPR001610">
    <property type="entry name" value="PAC"/>
</dbReference>
<evidence type="ECO:0000259" key="10">
    <source>
        <dbReference type="PROSITE" id="PS50110"/>
    </source>
</evidence>
<dbReference type="Pfam" id="PF08448">
    <property type="entry name" value="PAS_4"/>
    <property type="match status" value="3"/>
</dbReference>
<evidence type="ECO:0000256" key="7">
    <source>
        <dbReference type="PROSITE-ProRule" id="PRU00169"/>
    </source>
</evidence>
<keyword evidence="4" id="KW-0808">Transferase</keyword>
<dbReference type="InterPro" id="IPR036097">
    <property type="entry name" value="HisK_dim/P_sf"/>
</dbReference>
<comment type="caution">
    <text evidence="7">Lacks conserved residue(s) required for the propagation of feature annotation.</text>
</comment>
<name>A0A897NE05_9EURY</name>
<dbReference type="PANTHER" id="PTHR43711:SF1">
    <property type="entry name" value="HISTIDINE KINASE 1"/>
    <property type="match status" value="1"/>
</dbReference>
<accession>A0A897NE05</accession>
<evidence type="ECO:0000259" key="12">
    <source>
        <dbReference type="PROSITE" id="PS50113"/>
    </source>
</evidence>
<dbReference type="PROSITE" id="PS50110">
    <property type="entry name" value="RESPONSE_REGULATORY"/>
    <property type="match status" value="1"/>
</dbReference>
<dbReference type="SUPFAM" id="SSF52172">
    <property type="entry name" value="CheY-like"/>
    <property type="match status" value="1"/>
</dbReference>
<feature type="domain" description="Histidine kinase" evidence="9">
    <location>
        <begin position="972"/>
        <end position="1166"/>
    </location>
</feature>
<evidence type="ECO:0000256" key="3">
    <source>
        <dbReference type="ARBA" id="ARBA00022553"/>
    </source>
</evidence>
<reference evidence="13 14" key="1">
    <citation type="submission" date="2020-11" db="EMBL/GenBank/DDBJ databases">
        <title>Carbohydrate-dependent, anaerobic sulfur respiration: A novel catabolism in halophilic archaea.</title>
        <authorList>
            <person name="Sorokin D.Y."/>
            <person name="Messina E."/>
            <person name="Smedile F."/>
            <person name="La Cono V."/>
            <person name="Hallsworth J.E."/>
            <person name="Yakimov M.M."/>
        </authorList>
    </citation>
    <scope>NUCLEOTIDE SEQUENCE [LARGE SCALE GENOMIC DNA]</scope>
    <source>
        <strain evidence="13 14">HSR12-2</strain>
    </source>
</reference>
<dbReference type="PROSITE" id="PS50113">
    <property type="entry name" value="PAC"/>
    <property type="match status" value="3"/>
</dbReference>
<evidence type="ECO:0000259" key="11">
    <source>
        <dbReference type="PROSITE" id="PS50112"/>
    </source>
</evidence>
<keyword evidence="5 13" id="KW-0418">Kinase</keyword>
<dbReference type="SMART" id="SM00387">
    <property type="entry name" value="HATPase_c"/>
    <property type="match status" value="1"/>
</dbReference>
<dbReference type="SUPFAM" id="SSF55874">
    <property type="entry name" value="ATPase domain of HSP90 chaperone/DNA topoisomerase II/histidine kinase"/>
    <property type="match status" value="1"/>
</dbReference>
<evidence type="ECO:0000259" key="9">
    <source>
        <dbReference type="PROSITE" id="PS50109"/>
    </source>
</evidence>
<sequence length="1166" mass="129275">MPQRPSGGGGSSTYRVLYADRDGDFAGFLRDRLEREDRRLEVRTVDTAQETIESLDAVDCVVVGSRLRGVDPIETIERVRERAPDLPVVLFTARGSESLASDAISAGVSDYVVREPGVEQYRILATRLVNLAEGYRAERRATAATERLAAVYERIDDAFYAIDDEWRVTYWNERMADRTGVSAADIVGDVVWDVFPEMVDSEAYERYHEAMATQQRVTFQTYVEPLEYWIEVRVFPDEDGLSIYSREVTDRKDRERALERRSEHLRRLHEITTDETASFDDQLRELLALGRDRLAADAGIVAEFDDGYTVRAADAPDLTVGAGERFDMTGTICAEMSDGAVDTVRTASDVIADAHPVYRDRSVETFVGVPIDASDGVYGAISFAGFDDDTPSVSEHDRTFVRLLAQWIGREVSRRAARQKAQTNERYLRVVIDALPQQVFVKDSGGRYLLANGAAADVYGTSPAELEGSTDEEYATESDHRDFRADDLAVIESGEAKTIPEDTFVDAGGEKRTVRTEIQPLETPHGDERRALVVATDITERKRLEQQLDRSRKRLRQLIDLLPQLVFAKGESGEYLFANEGLAQAYGTTVEAIEGATDAELANSETEAEQFRADDREVIESGESKTIPEETLTYPDGEKRVLETRKIPFEPVESDDRAVLGVATDITGLKETERELRTFENAVESAGHGIYITDTDATIEYVNSTFEEITGYSADEAIGETPRLIRSDVLGEAYYEEMWNTILSGETWHAEIQDRRKSGEIYYADQTITPIEDDSGEIEAFVAIQRDVTERKRLEQRLRGLHRASQELSVAETVSEIAAIAVDAVEDVLELPAATLWRYDESADELVPTAVSETGERIVDSPPTISRDDSLPWWVFEHGEMRVVEDITATEHAEDELSPLRSCMAVPVGDIGVIATGSVDVAAFDDIDIDLFQILGGAVEAAMTRAEREQQLRERERELARQNERLDEFASVVAHDLRNPLSIAIGMLDVAQQTGADEHFRKADDALTRIEELIDDILTLARQPGTVTQTSVVSLATVARESWGYVRTGNADLIVDCETSETTEANSDRLAQLLENLFRNAVEHGGEDVTVRIGTTADGFYVADDGVGIPEDARDAVFEHGYTTNDGGTGLGLSIVSDIAAAHGWTSSVTESESGGARFEFHARPA</sequence>
<dbReference type="InterPro" id="IPR003594">
    <property type="entry name" value="HATPase_dom"/>
</dbReference>
<dbReference type="InterPro" id="IPR003018">
    <property type="entry name" value="GAF"/>
</dbReference>
<dbReference type="SUPFAM" id="SSF55781">
    <property type="entry name" value="GAF domain-like"/>
    <property type="match status" value="2"/>
</dbReference>
<dbReference type="InterPro" id="IPR003661">
    <property type="entry name" value="HisK_dim/P_dom"/>
</dbReference>